<organism evidence="1 3">
    <name type="scientific">Bacillus paralicheniformis</name>
    <dbReference type="NCBI Taxonomy" id="1648923"/>
    <lineage>
        <taxon>Bacteria</taxon>
        <taxon>Bacillati</taxon>
        <taxon>Bacillota</taxon>
        <taxon>Bacilli</taxon>
        <taxon>Bacillales</taxon>
        <taxon>Bacillaceae</taxon>
        <taxon>Bacillus</taxon>
    </lineage>
</organism>
<name>A0A6I7U615_9BACI</name>
<gene>
    <name evidence="1" type="ORF">B4121_3249</name>
    <name evidence="2" type="ORF">CHCC15381_3945</name>
</gene>
<protein>
    <recommendedName>
        <fullName evidence="5">Peptidase</fullName>
    </recommendedName>
</protein>
<dbReference type="GeneID" id="56671915"/>
<dbReference type="Proteomes" id="UP000185604">
    <property type="component" value="Unassembled WGS sequence"/>
</dbReference>
<accession>A0A6I7U615</accession>
<reference evidence="2 4" key="2">
    <citation type="submission" date="2019-06" db="EMBL/GenBank/DDBJ databases">
        <title>Genome sequence analysis of &gt;100 Bacillus licheniformis strains suggests intrinsic resistance to this species.</title>
        <authorList>
            <person name="Wels M."/>
            <person name="Siezen R.J."/>
            <person name="Johansen E."/>
            <person name="Stuer-Lauridsen B."/>
            <person name="Bjerre K."/>
            <person name="Nielsen B.K.K."/>
        </authorList>
    </citation>
    <scope>NUCLEOTIDE SEQUENCE [LARGE SCALE GENOMIC DNA]</scope>
    <source>
        <strain evidence="2 4">BAC-15381</strain>
    </source>
</reference>
<evidence type="ECO:0000313" key="2">
    <source>
        <dbReference type="EMBL" id="TWL41776.1"/>
    </source>
</evidence>
<evidence type="ECO:0008006" key="5">
    <source>
        <dbReference type="Google" id="ProtNLM"/>
    </source>
</evidence>
<comment type="caution">
    <text evidence="1">The sequence shown here is derived from an EMBL/GenBank/DDBJ whole genome shotgun (WGS) entry which is preliminary data.</text>
</comment>
<evidence type="ECO:0000313" key="3">
    <source>
        <dbReference type="Proteomes" id="UP000185604"/>
    </source>
</evidence>
<evidence type="ECO:0000313" key="4">
    <source>
        <dbReference type="Proteomes" id="UP000429980"/>
    </source>
</evidence>
<dbReference type="RefSeq" id="WP_020451790.1">
    <property type="nucleotide sequence ID" value="NZ_AP025339.1"/>
</dbReference>
<dbReference type="EMBL" id="NILF01000022">
    <property type="protein sequence ID" value="TWL41776.1"/>
    <property type="molecule type" value="Genomic_DNA"/>
</dbReference>
<keyword evidence="4" id="KW-1185">Reference proteome</keyword>
<dbReference type="AlphaFoldDB" id="A0A6I7U615"/>
<dbReference type="Proteomes" id="UP000429980">
    <property type="component" value="Unassembled WGS sequence"/>
</dbReference>
<sequence>MNLNDIKGDYNAIFGLGHLCLTALQLRKNNLRPYAGPLDWVGTSSLTELNRLLKNRFSNFMAPQNLRVTGYSTGVYTTDRYISLTDDYYHVDSAHDFKADKNTLEHLATYNEVMEKFNRRINRFYEKMSTANRILFVRTNGTYKEAQELESVLSDLVQNDFRVLLINHSKVKGIVEQNWPLKRICAVTLPDREIWQSNDHLWREMLNGVNYIPF</sequence>
<dbReference type="EMBL" id="LKPO01000021">
    <property type="protein sequence ID" value="OLF89974.1"/>
    <property type="molecule type" value="Genomic_DNA"/>
</dbReference>
<dbReference type="InterPro" id="IPR014903">
    <property type="entry name" value="DUF1796"/>
</dbReference>
<dbReference type="Pfam" id="PF08795">
    <property type="entry name" value="DUF1796"/>
    <property type="match status" value="1"/>
</dbReference>
<evidence type="ECO:0000313" key="1">
    <source>
        <dbReference type="EMBL" id="OLF89974.1"/>
    </source>
</evidence>
<reference evidence="1 3" key="1">
    <citation type="journal article" date="2016" name="Front. Microbiol.">
        <title>High-Level Heat Resistance of Spores of Bacillus amyloliquefaciens and Bacillus licheniformis Results from the Presence of a spoVA Operon in a Tn1546 Transposon.</title>
        <authorList>
            <person name="Berendsen E.M."/>
            <person name="Koning R.A."/>
            <person name="Boekhorst J."/>
            <person name="de Jong A."/>
            <person name="Kuipers O.P."/>
            <person name="Wells-Bennik M.H."/>
        </authorList>
    </citation>
    <scope>NUCLEOTIDE SEQUENCE [LARGE SCALE GENOMIC DNA]</scope>
    <source>
        <strain evidence="1 3">B4121</strain>
    </source>
</reference>
<proteinExistence type="predicted"/>